<dbReference type="EMBL" id="AFHG01000049">
    <property type="protein sequence ID" value="EGK71562.1"/>
    <property type="molecule type" value="Genomic_DNA"/>
</dbReference>
<evidence type="ECO:0000313" key="2">
    <source>
        <dbReference type="Proteomes" id="UP000005019"/>
    </source>
</evidence>
<organism evidence="1 2">
    <name type="scientific">Methyloversatilis universalis (strain ATCC BAA-1314 / DSM 25237 / JCM 13912 / CCUG 52030 / FAM5)</name>
    <dbReference type="NCBI Taxonomy" id="1000565"/>
    <lineage>
        <taxon>Bacteria</taxon>
        <taxon>Pseudomonadati</taxon>
        <taxon>Pseudomonadota</taxon>
        <taxon>Betaproteobacteria</taxon>
        <taxon>Nitrosomonadales</taxon>
        <taxon>Sterolibacteriaceae</taxon>
        <taxon>Methyloversatilis</taxon>
    </lineage>
</organism>
<dbReference type="STRING" id="1000565.METUNv1_02066"/>
<reference evidence="1 2" key="1">
    <citation type="journal article" date="2011" name="J. Bacteriol.">
        <title>Genome sequence of Methyloversatilis universalis FAM5T, a methylotrophic representative of the order Rhodocyclales.</title>
        <authorList>
            <person name="Kittichotirat W."/>
            <person name="Good N.M."/>
            <person name="Hall R."/>
            <person name="Bringel F."/>
            <person name="Lajus A."/>
            <person name="Medigue C."/>
            <person name="Smalley N.E."/>
            <person name="Beck D."/>
            <person name="Bumgarner R."/>
            <person name="Vuilleumier S."/>
            <person name="Kalyuzhnaya M.G."/>
        </authorList>
    </citation>
    <scope>NUCLEOTIDE SEQUENCE [LARGE SCALE GENOMIC DNA]</scope>
    <source>
        <strain evidence="2">ATCC BAA-1314 / JCM 13912 / FAM5</strain>
    </source>
</reference>
<dbReference type="InterPro" id="IPR021848">
    <property type="entry name" value="HODM_asu-like"/>
</dbReference>
<name>F5RCR1_METUF</name>
<dbReference type="Pfam" id="PF11927">
    <property type="entry name" value="HODM_asu-like"/>
    <property type="match status" value="1"/>
</dbReference>
<dbReference type="RefSeq" id="WP_008061350.1">
    <property type="nucleotide sequence ID" value="NZ_AFHG01000049.1"/>
</dbReference>
<proteinExistence type="predicted"/>
<dbReference type="Proteomes" id="UP000005019">
    <property type="component" value="Unassembled WGS sequence"/>
</dbReference>
<gene>
    <name evidence="1" type="ORF">METUNv1_02066</name>
</gene>
<dbReference type="OrthoDB" id="5242510at2"/>
<keyword evidence="2" id="KW-1185">Reference proteome</keyword>
<evidence type="ECO:0008006" key="3">
    <source>
        <dbReference type="Google" id="ProtNLM"/>
    </source>
</evidence>
<dbReference type="eggNOG" id="ENOG502Z7ZS">
    <property type="taxonomic scope" value="Bacteria"/>
</dbReference>
<sequence>MTIAFKPDETFRGTYTYRNSPKGIRRFPFPFHQDQYMYSVNMEPHTKGPEGSVFENAFDIDEHYIAEMRDRAITLERDPGRCVSLPHMMDAEWDTLELIMESLSRDYPELFTLTKDGDRWHWVNKPLGIDQTFTFGNAATLPCPPFEYITRQTQGDFVIMDQRDNNLFADSGMITSQADWSLMFDAGMSFMEWHGPVPLAHELGVFERALKYLLMLQQGRPVRRLNWTMTINPRLDTSPETYPEWGPDRASVTPDNVGDKVHLRVELQALFRLPRSNGMLFSIRGYLASMNELATYPRWAKRLHRVLSTLPNELAEYKGLVRYKPTTLEWLSKFDDGEVLPAGTQPE</sequence>
<comment type="caution">
    <text evidence="1">The sequence shown here is derived from an EMBL/GenBank/DDBJ whole genome shotgun (WGS) entry which is preliminary data.</text>
</comment>
<protein>
    <recommendedName>
        <fullName evidence="3">DUF3445 domain-containing protein</fullName>
    </recommendedName>
</protein>
<dbReference type="AlphaFoldDB" id="F5RCR1"/>
<accession>F5RCR1</accession>
<evidence type="ECO:0000313" key="1">
    <source>
        <dbReference type="EMBL" id="EGK71562.1"/>
    </source>
</evidence>